<keyword evidence="5" id="KW-0472">Membrane</keyword>
<dbReference type="EMBL" id="MDYL01000005">
    <property type="protein sequence ID" value="OQD76186.1"/>
    <property type="molecule type" value="Genomic_DNA"/>
</dbReference>
<dbReference type="SUPFAM" id="SSF54373">
    <property type="entry name" value="FAD-linked reductases, C-terminal domain"/>
    <property type="match status" value="1"/>
</dbReference>
<dbReference type="Proteomes" id="UP000191522">
    <property type="component" value="Unassembled WGS sequence"/>
</dbReference>
<dbReference type="SUPFAM" id="SSF51905">
    <property type="entry name" value="FAD/NAD(P)-binding domain"/>
    <property type="match status" value="1"/>
</dbReference>
<evidence type="ECO:0000256" key="2">
    <source>
        <dbReference type="ARBA" id="ARBA00022827"/>
    </source>
</evidence>
<dbReference type="Gene3D" id="3.50.50.60">
    <property type="entry name" value="FAD/NAD(P)-binding domain"/>
    <property type="match status" value="1"/>
</dbReference>
<keyword evidence="2" id="KW-0274">FAD</keyword>
<evidence type="ECO:0000313" key="8">
    <source>
        <dbReference type="Proteomes" id="UP000191522"/>
    </source>
</evidence>
<evidence type="ECO:0000256" key="4">
    <source>
        <dbReference type="SAM" id="MobiDB-lite"/>
    </source>
</evidence>
<dbReference type="GO" id="GO:0044550">
    <property type="term" value="P:secondary metabolite biosynthetic process"/>
    <property type="evidence" value="ECO:0007669"/>
    <property type="project" value="TreeGrafter"/>
</dbReference>
<dbReference type="InterPro" id="IPR051104">
    <property type="entry name" value="FAD_monoxygenase"/>
</dbReference>
<accession>A0A1V6PI40</accession>
<name>A0A1V6PI40_PENDC</name>
<evidence type="ECO:0000256" key="1">
    <source>
        <dbReference type="ARBA" id="ARBA00022630"/>
    </source>
</evidence>
<dbReference type="PRINTS" id="PR00420">
    <property type="entry name" value="RNGMNOXGNASE"/>
</dbReference>
<dbReference type="InterPro" id="IPR036188">
    <property type="entry name" value="FAD/NAD-bd_sf"/>
</dbReference>
<keyword evidence="5" id="KW-0812">Transmembrane</keyword>
<evidence type="ECO:0000256" key="5">
    <source>
        <dbReference type="SAM" id="Phobius"/>
    </source>
</evidence>
<keyword evidence="1" id="KW-0285">Flavoprotein</keyword>
<gene>
    <name evidence="7" type="ORF">PENDEC_c005G04814</name>
</gene>
<feature type="region of interest" description="Disordered" evidence="4">
    <location>
        <begin position="1"/>
        <end position="27"/>
    </location>
</feature>
<keyword evidence="8" id="KW-1185">Reference proteome</keyword>
<feature type="domain" description="FAD-binding" evidence="6">
    <location>
        <begin position="332"/>
        <end position="404"/>
    </location>
</feature>
<dbReference type="InterPro" id="IPR002938">
    <property type="entry name" value="FAD-bd"/>
</dbReference>
<dbReference type="STRING" id="69771.A0A1V6PI40"/>
<evidence type="ECO:0000256" key="3">
    <source>
        <dbReference type="ARBA" id="ARBA00023002"/>
    </source>
</evidence>
<dbReference type="Pfam" id="PF01494">
    <property type="entry name" value="FAD_binding_3"/>
    <property type="match status" value="1"/>
</dbReference>
<feature type="transmembrane region" description="Helical" evidence="5">
    <location>
        <begin position="50"/>
        <end position="69"/>
    </location>
</feature>
<evidence type="ECO:0000259" key="6">
    <source>
        <dbReference type="Pfam" id="PF01494"/>
    </source>
</evidence>
<evidence type="ECO:0000313" key="7">
    <source>
        <dbReference type="EMBL" id="OQD76186.1"/>
    </source>
</evidence>
<dbReference type="OrthoDB" id="417877at2759"/>
<comment type="caution">
    <text evidence="7">The sequence shown here is derived from an EMBL/GenBank/DDBJ whole genome shotgun (WGS) entry which is preliminary data.</text>
</comment>
<keyword evidence="3" id="KW-0560">Oxidoreductase</keyword>
<dbReference type="GO" id="GO:0071949">
    <property type="term" value="F:FAD binding"/>
    <property type="evidence" value="ECO:0007669"/>
    <property type="project" value="InterPro"/>
</dbReference>
<sequence>MSTFVSARNPGQDKPHNQSPFHLEQPPNITYTIHSPGHSIPMSNTTQKPFTITIIGGGIGGLILAVGLLRRNVPVQIYEAAFSFTEIGLGLSIGPAAHRAMPLIDPQIQNIYDSLITTHADSPDYEGYRQTWFEIVWASGLKEGDPLMDLKALPSGQTTLRRADFLDALVGLVPADIVHFGKRLDGLFEGEEGVQLWFDDGTKVNADVKSMVKELMLEEERTKPRYSGMYGYRAVLDMKDMVDAVGEQRAKVSTMYIGHGAYAISYPIMRAQKVNVGVYILSDDEWDCDTWVRKAKREDMLLDTENMGRYVKSLVERMPDPSQWAIFEHPHISTFAKSRVAILGDAAHASTPHQGAGAGQAIEDAHVLSELLDDSCIKFAKDVVAAFKAYDEVRRPRSQRVVTSSKENAYLLCLCMDGVGDNEAKLKDTFQQHLHWLWDLDVQGQVEEAREKMAGYLES</sequence>
<keyword evidence="5" id="KW-1133">Transmembrane helix</keyword>
<proteinExistence type="predicted"/>
<dbReference type="PANTHER" id="PTHR46720">
    <property type="entry name" value="HYDROXYLASE, PUTATIVE (AFU_ORTHOLOGUE AFUA_3G01460)-RELATED"/>
    <property type="match status" value="1"/>
</dbReference>
<dbReference type="GO" id="GO:0016491">
    <property type="term" value="F:oxidoreductase activity"/>
    <property type="evidence" value="ECO:0007669"/>
    <property type="project" value="UniProtKB-KW"/>
</dbReference>
<protein>
    <recommendedName>
        <fullName evidence="6">FAD-binding domain-containing protein</fullName>
    </recommendedName>
</protein>
<dbReference type="AlphaFoldDB" id="A0A1V6PI40"/>
<reference evidence="8" key="1">
    <citation type="journal article" date="2017" name="Nat. Microbiol.">
        <title>Global analysis of biosynthetic gene clusters reveals vast potential of secondary metabolite production in Penicillium species.</title>
        <authorList>
            <person name="Nielsen J.C."/>
            <person name="Grijseels S."/>
            <person name="Prigent S."/>
            <person name="Ji B."/>
            <person name="Dainat J."/>
            <person name="Nielsen K.F."/>
            <person name="Frisvad J.C."/>
            <person name="Workman M."/>
            <person name="Nielsen J."/>
        </authorList>
    </citation>
    <scope>NUCLEOTIDE SEQUENCE [LARGE SCALE GENOMIC DNA]</scope>
    <source>
        <strain evidence="8">IBT 11843</strain>
    </source>
</reference>
<dbReference type="OMA" id="PSQWAIF"/>
<organism evidence="7 8">
    <name type="scientific">Penicillium decumbens</name>
    <dbReference type="NCBI Taxonomy" id="69771"/>
    <lineage>
        <taxon>Eukaryota</taxon>
        <taxon>Fungi</taxon>
        <taxon>Dikarya</taxon>
        <taxon>Ascomycota</taxon>
        <taxon>Pezizomycotina</taxon>
        <taxon>Eurotiomycetes</taxon>
        <taxon>Eurotiomycetidae</taxon>
        <taxon>Eurotiales</taxon>
        <taxon>Aspergillaceae</taxon>
        <taxon>Penicillium</taxon>
    </lineage>
</organism>
<dbReference type="PANTHER" id="PTHR46720:SF5">
    <property type="entry name" value="HYDROXYLASE, PUTATIVE (AFU_ORTHOLOGUE AFUA_3G01460)-RELATED"/>
    <property type="match status" value="1"/>
</dbReference>